<dbReference type="PANTHER" id="PTHR35872">
    <property type="entry name" value="INTEGRAL MEMBRANE PROTEIN (AFU_ORTHOLOGUE AFUA_5G07110)"/>
    <property type="match status" value="1"/>
</dbReference>
<feature type="region of interest" description="Disordered" evidence="1">
    <location>
        <begin position="720"/>
        <end position="827"/>
    </location>
</feature>
<organism evidence="3 4">
    <name type="scientific">Kwoniella heveanensis BCC8398</name>
    <dbReference type="NCBI Taxonomy" id="1296120"/>
    <lineage>
        <taxon>Eukaryota</taxon>
        <taxon>Fungi</taxon>
        <taxon>Dikarya</taxon>
        <taxon>Basidiomycota</taxon>
        <taxon>Agaricomycotina</taxon>
        <taxon>Tremellomycetes</taxon>
        <taxon>Tremellales</taxon>
        <taxon>Cryptococcaceae</taxon>
        <taxon>Kwoniella</taxon>
    </lineage>
</organism>
<keyword evidence="2" id="KW-0472">Membrane</keyword>
<keyword evidence="2" id="KW-1133">Transmembrane helix</keyword>
<evidence type="ECO:0000256" key="2">
    <source>
        <dbReference type="SAM" id="Phobius"/>
    </source>
</evidence>
<evidence type="ECO:0000313" key="4">
    <source>
        <dbReference type="Proteomes" id="UP000092666"/>
    </source>
</evidence>
<feature type="compositionally biased region" description="Basic and acidic residues" evidence="1">
    <location>
        <begin position="765"/>
        <end position="780"/>
    </location>
</feature>
<dbReference type="AlphaFoldDB" id="A0A1B9GJT4"/>
<gene>
    <name evidence="3" type="ORF">I316_07032</name>
</gene>
<reference evidence="4" key="2">
    <citation type="submission" date="2013-12" db="EMBL/GenBank/DDBJ databases">
        <title>Evolution of pathogenesis and genome organization in the Tremellales.</title>
        <authorList>
            <person name="Cuomo C."/>
            <person name="Litvintseva A."/>
            <person name="Heitman J."/>
            <person name="Chen Y."/>
            <person name="Sun S."/>
            <person name="Springer D."/>
            <person name="Dromer F."/>
            <person name="Young S."/>
            <person name="Zeng Q."/>
            <person name="Chapman S."/>
            <person name="Gujja S."/>
            <person name="Saif S."/>
            <person name="Birren B."/>
        </authorList>
    </citation>
    <scope>NUCLEOTIDE SEQUENCE [LARGE SCALE GENOMIC DNA]</scope>
    <source>
        <strain evidence="4">BCC8398</strain>
    </source>
</reference>
<keyword evidence="2" id="KW-0812">Transmembrane</keyword>
<feature type="region of interest" description="Disordered" evidence="1">
    <location>
        <begin position="306"/>
        <end position="406"/>
    </location>
</feature>
<dbReference type="EMBL" id="KV700136">
    <property type="protein sequence ID" value="OCF31246.1"/>
    <property type="molecule type" value="Genomic_DNA"/>
</dbReference>
<feature type="compositionally biased region" description="Basic and acidic residues" evidence="1">
    <location>
        <begin position="811"/>
        <end position="827"/>
    </location>
</feature>
<evidence type="ECO:0000256" key="1">
    <source>
        <dbReference type="SAM" id="MobiDB-lite"/>
    </source>
</evidence>
<dbReference type="Proteomes" id="UP000092666">
    <property type="component" value="Unassembled WGS sequence"/>
</dbReference>
<name>A0A1B9GJT4_9TREE</name>
<reference evidence="3 4" key="1">
    <citation type="submission" date="2013-07" db="EMBL/GenBank/DDBJ databases">
        <title>The Genome Sequence of Cryptococcus heveanensis BCC8398.</title>
        <authorList>
            <consortium name="The Broad Institute Genome Sequencing Platform"/>
            <person name="Cuomo C."/>
            <person name="Litvintseva A."/>
            <person name="Chen Y."/>
            <person name="Heitman J."/>
            <person name="Sun S."/>
            <person name="Springer D."/>
            <person name="Dromer F."/>
            <person name="Young S.K."/>
            <person name="Zeng Q."/>
            <person name="Gargeya S."/>
            <person name="Fitzgerald M."/>
            <person name="Abouelleil A."/>
            <person name="Alvarado L."/>
            <person name="Berlin A.M."/>
            <person name="Chapman S.B."/>
            <person name="Dewar J."/>
            <person name="Goldberg J."/>
            <person name="Griggs A."/>
            <person name="Gujja S."/>
            <person name="Hansen M."/>
            <person name="Howarth C."/>
            <person name="Imamovic A."/>
            <person name="Larimer J."/>
            <person name="McCowan C."/>
            <person name="Murphy C."/>
            <person name="Pearson M."/>
            <person name="Priest M."/>
            <person name="Roberts A."/>
            <person name="Saif S."/>
            <person name="Shea T."/>
            <person name="Sykes S."/>
            <person name="Wortman J."/>
            <person name="Nusbaum C."/>
            <person name="Birren B."/>
        </authorList>
    </citation>
    <scope>NUCLEOTIDE SEQUENCE [LARGE SCALE GENOMIC DNA]</scope>
    <source>
        <strain evidence="3 4">BCC8398</strain>
    </source>
</reference>
<accession>A0A1B9GJT4</accession>
<evidence type="ECO:0000313" key="3">
    <source>
        <dbReference type="EMBL" id="OCF31246.1"/>
    </source>
</evidence>
<proteinExistence type="predicted"/>
<feature type="region of interest" description="Disordered" evidence="1">
    <location>
        <begin position="1"/>
        <end position="101"/>
    </location>
</feature>
<dbReference type="InterPro" id="IPR021369">
    <property type="entry name" value="DUF2985"/>
</dbReference>
<feature type="compositionally biased region" description="Basic and acidic residues" evidence="1">
    <location>
        <begin position="69"/>
        <end position="81"/>
    </location>
</feature>
<dbReference type="PANTHER" id="PTHR35872:SF2">
    <property type="entry name" value="INTEGRAL MEMBRANE PROTEIN (AFU_ORTHOLOGUE AFUA_5G07110)"/>
    <property type="match status" value="1"/>
</dbReference>
<dbReference type="Pfam" id="PF11204">
    <property type="entry name" value="DUF2985"/>
    <property type="match status" value="1"/>
</dbReference>
<feature type="compositionally biased region" description="Polar residues" evidence="1">
    <location>
        <begin position="355"/>
        <end position="371"/>
    </location>
</feature>
<sequence length="827" mass="89282">MSNQRPYGYTFTPPGEEGNAGSPPVQVPPHTAPAESPAQAGSSAFPQAGLVRSNSADPACPPCEPATQEDSRPHAYDDGRARYGRSSPARFGTMDSGRSGSSNGVVNIAGVGRSLPRRKATVLPAITTSALGDLSLSHPSPVQSPGRRRAHTVGVSFRPNPNNLSSNINSNIAQRALEAGEREDRLTPLGSGTIRGRGQEGDLENGLGNGLATGSAMEAAAPADGGLGRVRSSSTTSASGHGGRPRRSSTPVEFDLGHHDQLNDDVIGLLDVIDPHVSTVNHLQNMTNSVLVPHIPQLWKRRPEVQLPETPSDESLAPLSGSYDTSTPPPSSRLRSATVRSRKSSISRFIPGWNPSESTVPNAEPSLSATGTADWGKATPVRIPEEAPMLDDQLSAPPRRTIPTDTDYTQARGIAGADSPRPMTPLSSAVAEVEEQELEDDIADIKEDHKLDRHVKHVLRQSKRQKIKRGLQGLWTFVKTPMGAITAIYGFLVAFWGAGIVLFLLGWIPTSSKERKSVWVEICSQVENGLFTITGVGLIPWRAIDTYRMSRIWTLRERSRRLRKKRGLPPIEDPNDLPDPELIKDYVEVLSEKDRKELRYQQDKFAISQTWYRPHATATHRAFPMKWALWNTILMDGNSFFQCGCMWGMTWRERPAWTTGCLIPLSFLCGIGAALLIWQGSARTKKTPAVSQKLREALGVPIAIAVPRTADGTVLTHAGNNNAPATDIPLHKTESPNKPGYKTAGGGRRTTVTFGHVSDGMGYDGHGKRGEGEKGRDRARTVAAPERGPGMSADNDNDNGTDEGAISSGETDEKGEMIGLKEVKSVA</sequence>
<feature type="transmembrane region" description="Helical" evidence="2">
    <location>
        <begin position="487"/>
        <end position="508"/>
    </location>
</feature>
<keyword evidence="4" id="KW-1185">Reference proteome</keyword>
<feature type="transmembrane region" description="Helical" evidence="2">
    <location>
        <begin position="656"/>
        <end position="678"/>
    </location>
</feature>
<protein>
    <submittedName>
        <fullName evidence="3">Uncharacterized protein</fullName>
    </submittedName>
</protein>
<dbReference type="STRING" id="1296120.A0A1B9GJT4"/>
<feature type="region of interest" description="Disordered" evidence="1">
    <location>
        <begin position="178"/>
        <end position="257"/>
    </location>
</feature>
<dbReference type="OrthoDB" id="3365211at2759"/>